<dbReference type="GO" id="GO:0016811">
    <property type="term" value="F:hydrolase activity, acting on carbon-nitrogen (but not peptide) bonds, in linear amides"/>
    <property type="evidence" value="ECO:0007669"/>
    <property type="project" value="InterPro"/>
</dbReference>
<comment type="caution">
    <text evidence="7">The sequence shown here is derived from an EMBL/GenBank/DDBJ whole genome shotgun (WGS) entry which is preliminary data.</text>
</comment>
<dbReference type="InterPro" id="IPR043146">
    <property type="entry name" value="Penicillin_amidase_N_B-knob"/>
</dbReference>
<keyword evidence="3" id="KW-0378">Hydrolase</keyword>
<dbReference type="Gene3D" id="1.10.439.10">
    <property type="entry name" value="Penicillin Amidohydrolase, domain 1"/>
    <property type="match status" value="1"/>
</dbReference>
<protein>
    <recommendedName>
        <fullName evidence="9">Penicillin acylase family protein</fullName>
    </recommendedName>
</protein>
<keyword evidence="6" id="KW-0479">Metal-binding</keyword>
<dbReference type="GO" id="GO:0017000">
    <property type="term" value="P:antibiotic biosynthetic process"/>
    <property type="evidence" value="ECO:0007669"/>
    <property type="project" value="InterPro"/>
</dbReference>
<proteinExistence type="inferred from homology"/>
<evidence type="ECO:0008006" key="9">
    <source>
        <dbReference type="Google" id="ProtNLM"/>
    </source>
</evidence>
<dbReference type="InterPro" id="IPR029055">
    <property type="entry name" value="Ntn_hydrolases_N"/>
</dbReference>
<organism evidence="7 8">
    <name type="scientific">Sphingobacterium olei</name>
    <dbReference type="NCBI Taxonomy" id="2571155"/>
    <lineage>
        <taxon>Bacteria</taxon>
        <taxon>Pseudomonadati</taxon>
        <taxon>Bacteroidota</taxon>
        <taxon>Sphingobacteriia</taxon>
        <taxon>Sphingobacteriales</taxon>
        <taxon>Sphingobacteriaceae</taxon>
        <taxon>Sphingobacterium</taxon>
    </lineage>
</organism>
<dbReference type="Pfam" id="PF01804">
    <property type="entry name" value="Penicil_amidase"/>
    <property type="match status" value="1"/>
</dbReference>
<dbReference type="PANTHER" id="PTHR34218">
    <property type="entry name" value="PEPTIDASE S45 PENICILLIN AMIDASE"/>
    <property type="match status" value="1"/>
</dbReference>
<evidence type="ECO:0000256" key="4">
    <source>
        <dbReference type="ARBA" id="ARBA00023145"/>
    </source>
</evidence>
<dbReference type="InterPro" id="IPR023343">
    <property type="entry name" value="Penicillin_amidase_dom1"/>
</dbReference>
<accession>A0A4U0P3R3</accession>
<evidence type="ECO:0000313" key="7">
    <source>
        <dbReference type="EMBL" id="TJZ62011.1"/>
    </source>
</evidence>
<keyword evidence="2" id="KW-0732">Signal</keyword>
<dbReference type="AlphaFoldDB" id="A0A4U0P3R3"/>
<gene>
    <name evidence="7" type="ORF">FAZ15_05725</name>
</gene>
<dbReference type="InterPro" id="IPR043147">
    <property type="entry name" value="Penicillin_amidase_A-knob"/>
</dbReference>
<dbReference type="Gene3D" id="1.10.1400.10">
    <property type="match status" value="1"/>
</dbReference>
<dbReference type="SUPFAM" id="SSF56235">
    <property type="entry name" value="N-terminal nucleophile aminohydrolases (Ntn hydrolases)"/>
    <property type="match status" value="1"/>
</dbReference>
<evidence type="ECO:0000256" key="3">
    <source>
        <dbReference type="ARBA" id="ARBA00022801"/>
    </source>
</evidence>
<reference evidence="7 8" key="1">
    <citation type="submission" date="2019-04" db="EMBL/GenBank/DDBJ databases">
        <title>Sphingobacterium olei sp. nov., isolated from oil-contaminated soil.</title>
        <authorList>
            <person name="Liu B."/>
        </authorList>
    </citation>
    <scope>NUCLEOTIDE SEQUENCE [LARGE SCALE GENOMIC DNA]</scope>
    <source>
        <strain evidence="7 8">HAL-9</strain>
    </source>
</reference>
<dbReference type="InterPro" id="IPR014395">
    <property type="entry name" value="Pen/GL7ACA/AHL_acylase"/>
</dbReference>
<evidence type="ECO:0000256" key="1">
    <source>
        <dbReference type="ARBA" id="ARBA00006586"/>
    </source>
</evidence>
<dbReference type="PIRSF" id="PIRSF001227">
    <property type="entry name" value="Pen_acylase"/>
    <property type="match status" value="1"/>
</dbReference>
<keyword evidence="8" id="KW-1185">Reference proteome</keyword>
<comment type="cofactor">
    <cofactor evidence="6">
        <name>Ca(2+)</name>
        <dbReference type="ChEBI" id="CHEBI:29108"/>
    </cofactor>
    <text evidence="6">Binds 1 Ca(2+) ion per dimer.</text>
</comment>
<dbReference type="PANTHER" id="PTHR34218:SF3">
    <property type="entry name" value="ACYL-HOMOSERINE LACTONE ACYLASE PVDQ"/>
    <property type="match status" value="1"/>
</dbReference>
<dbReference type="EMBL" id="SUME01000002">
    <property type="protein sequence ID" value="TJZ62011.1"/>
    <property type="molecule type" value="Genomic_DNA"/>
</dbReference>
<feature type="binding site" evidence="6">
    <location>
        <position position="296"/>
    </location>
    <ligand>
        <name>Ca(2+)</name>
        <dbReference type="ChEBI" id="CHEBI:29108"/>
    </ligand>
</feature>
<dbReference type="OrthoDB" id="9759796at2"/>
<sequence>MLCTDLVNPKMQKPLNNIKNTDMKYRPVIGISMLWLFFLSIPSIVSAQSLSDQVIIRRTAFGVPHIYADNLRAAGYAMGYLQLEDYGTQVVDGLVQARGEWGRYHTARNPEMQIDEDAAALQRHARASETFMLLHVDTRDMLEGFAEGVNRYITLHPKEFPTWMKPNFSGTDVHAKGIGGHSNAAVKRYIERQKQRHTLESETNYAVWARLPLGDEKSHPDDGSNAWALAPSRTTSGKAILLRNPHLSWGAGYYEAHLIVPGKLNFYGDFRIGSPIGIIGGFNEHLGWSTTNNYPDIDEIYALEIVSGRPDHFRLDGIAHPLEKKEVTVAYKDGDTVAKAKREFVSTPFGPVIHRDERHIYIIRTAGDGEYRTSEQFLRMMMARNLEEWKEAMRLHAKTTSNFTYADAKGNIFYVWNAMVPNLPHLSGGDTVAVLATRTDQIWKTIVPWDALPQLTNPEGGYLRNENDPFHYTNLNAIFDPADFPVNFPEPKLRLRSQHSLELIANERKFSLEDVIRQKHSKRMLLADRVKDDLVAAVKRVGAAGEVAKAIDLLDGWDNTSAADSRGGLLFEIWWHRYLRLSNGGNTVPSTPVSAGYSAEADSLFAEPWSPERPTTTPNGLASPSRAVDAFEWAVDNCKRQFGSWDVRWGDVHRARMGSKEYPVGGGSGDMGNFRVLNFETHQEHKQKRQVSGGDCWILAIEFGDTPRAYSVLAYGQSNQTDSPHYNDQLELFVNDKLKPVAFTEEAVKQQLLKEYRPGMAEYIN</sequence>
<evidence type="ECO:0000256" key="6">
    <source>
        <dbReference type="PIRSR" id="PIRSR001227-2"/>
    </source>
</evidence>
<keyword evidence="6" id="KW-0106">Calcium</keyword>
<dbReference type="Proteomes" id="UP000306808">
    <property type="component" value="Unassembled WGS sequence"/>
</dbReference>
<evidence type="ECO:0000256" key="2">
    <source>
        <dbReference type="ARBA" id="ARBA00022729"/>
    </source>
</evidence>
<dbReference type="InterPro" id="IPR002692">
    <property type="entry name" value="S45"/>
</dbReference>
<evidence type="ECO:0000256" key="5">
    <source>
        <dbReference type="PIRSR" id="PIRSR001227-1"/>
    </source>
</evidence>
<name>A0A4U0P3R3_9SPHI</name>
<dbReference type="GO" id="GO:0046872">
    <property type="term" value="F:metal ion binding"/>
    <property type="evidence" value="ECO:0007669"/>
    <property type="project" value="UniProtKB-KW"/>
</dbReference>
<dbReference type="Gene3D" id="2.30.120.10">
    <property type="match status" value="1"/>
</dbReference>
<dbReference type="Gene3D" id="3.60.20.10">
    <property type="entry name" value="Glutamine Phosphoribosylpyrophosphate, subunit 1, domain 1"/>
    <property type="match status" value="1"/>
</dbReference>
<evidence type="ECO:0000313" key="8">
    <source>
        <dbReference type="Proteomes" id="UP000306808"/>
    </source>
</evidence>
<comment type="similarity">
    <text evidence="1">Belongs to the peptidase S45 family.</text>
</comment>
<feature type="active site" description="Nucleophile" evidence="5">
    <location>
        <position position="224"/>
    </location>
</feature>
<keyword evidence="4" id="KW-0865">Zymogen</keyword>